<keyword evidence="9" id="KW-1185">Reference proteome</keyword>
<dbReference type="PANTHER" id="PTHR35007:SF1">
    <property type="entry name" value="PILUS ASSEMBLY PROTEIN"/>
    <property type="match status" value="1"/>
</dbReference>
<keyword evidence="2" id="KW-1003">Cell membrane</keyword>
<sequence>MSLTVLCAAGAGALAVLALAELVGVVQAGGLGRLAARLTDPWRSAGRDGHVTDAERRRLGIVCGATIAAAAWLVLGIGPALVCAVAGPWTAGRLLRARRERWRIQAGEGVPLLARALADALAGGRSLRGAVLAAAQDGAVRGATGVEVRALARELELGRPTPVALEDWGARLRSPGTDVLVAAVLLQRESGGDLAGLLRDLAGDLEEGRRATADARTATAQARLTARLVAGLPVGAGVLAELAAPGTITGMLAEPLSRLLAAGGVVLLVAALVVVGQLARVPR</sequence>
<evidence type="ECO:0000256" key="4">
    <source>
        <dbReference type="ARBA" id="ARBA00022989"/>
    </source>
</evidence>
<dbReference type="PANTHER" id="PTHR35007">
    <property type="entry name" value="INTEGRAL MEMBRANE PROTEIN-RELATED"/>
    <property type="match status" value="1"/>
</dbReference>
<evidence type="ECO:0000259" key="7">
    <source>
        <dbReference type="Pfam" id="PF00482"/>
    </source>
</evidence>
<comment type="caution">
    <text evidence="8">The sequence shown here is derived from an EMBL/GenBank/DDBJ whole genome shotgun (WGS) entry which is preliminary data.</text>
</comment>
<dbReference type="Pfam" id="PF00482">
    <property type="entry name" value="T2SSF"/>
    <property type="match status" value="1"/>
</dbReference>
<keyword evidence="5 6" id="KW-0472">Membrane</keyword>
<reference evidence="8 9" key="1">
    <citation type="submission" date="2018-03" db="EMBL/GenBank/DDBJ databases">
        <title>Aquarubrobacter algicola gen. nov., sp. nov., a novel actinobacterium isolated from shallow eutrophic lake during the end of cyanobacterial harmful algal blooms.</title>
        <authorList>
            <person name="Chun S.J."/>
        </authorList>
    </citation>
    <scope>NUCLEOTIDE SEQUENCE [LARGE SCALE GENOMIC DNA]</scope>
    <source>
        <strain evidence="8 9">Seoho-28</strain>
    </source>
</reference>
<evidence type="ECO:0000256" key="3">
    <source>
        <dbReference type="ARBA" id="ARBA00022692"/>
    </source>
</evidence>
<evidence type="ECO:0000256" key="2">
    <source>
        <dbReference type="ARBA" id="ARBA00022475"/>
    </source>
</evidence>
<feature type="transmembrane region" description="Helical" evidence="6">
    <location>
        <begin position="228"/>
        <end position="253"/>
    </location>
</feature>
<gene>
    <name evidence="8" type="ORF">C7Y72_17660</name>
</gene>
<evidence type="ECO:0000313" key="8">
    <source>
        <dbReference type="EMBL" id="PTL55479.1"/>
    </source>
</evidence>
<accession>A0A2T4UDA1</accession>
<evidence type="ECO:0000256" key="5">
    <source>
        <dbReference type="ARBA" id="ARBA00023136"/>
    </source>
</evidence>
<dbReference type="AlphaFoldDB" id="A0A2T4UDA1"/>
<keyword evidence="4 6" id="KW-1133">Transmembrane helix</keyword>
<feature type="domain" description="Type II secretion system protein GspF" evidence="7">
    <location>
        <begin position="114"/>
        <end position="235"/>
    </location>
</feature>
<protein>
    <recommendedName>
        <fullName evidence="7">Type II secretion system protein GspF domain-containing protein</fullName>
    </recommendedName>
</protein>
<name>A0A2T4UDA1_9ACTN</name>
<dbReference type="EMBL" id="PYYB01000003">
    <property type="protein sequence ID" value="PTL55479.1"/>
    <property type="molecule type" value="Genomic_DNA"/>
</dbReference>
<feature type="transmembrane region" description="Helical" evidence="6">
    <location>
        <begin position="59"/>
        <end position="91"/>
    </location>
</feature>
<comment type="subcellular location">
    <subcellularLocation>
        <location evidence="1">Cell membrane</location>
        <topology evidence="1">Multi-pass membrane protein</topology>
    </subcellularLocation>
</comment>
<proteinExistence type="predicted"/>
<dbReference type="InterPro" id="IPR018076">
    <property type="entry name" value="T2SS_GspF_dom"/>
</dbReference>
<feature type="transmembrane region" description="Helical" evidence="6">
    <location>
        <begin position="259"/>
        <end position="279"/>
    </location>
</feature>
<evidence type="ECO:0000256" key="1">
    <source>
        <dbReference type="ARBA" id="ARBA00004651"/>
    </source>
</evidence>
<dbReference type="RefSeq" id="WP_107570522.1">
    <property type="nucleotide sequence ID" value="NZ_PYYB01000003.1"/>
</dbReference>
<dbReference type="Proteomes" id="UP000240739">
    <property type="component" value="Unassembled WGS sequence"/>
</dbReference>
<evidence type="ECO:0000313" key="9">
    <source>
        <dbReference type="Proteomes" id="UP000240739"/>
    </source>
</evidence>
<organism evidence="8 9">
    <name type="scientific">Paraconexibacter algicola</name>
    <dbReference type="NCBI Taxonomy" id="2133960"/>
    <lineage>
        <taxon>Bacteria</taxon>
        <taxon>Bacillati</taxon>
        <taxon>Actinomycetota</taxon>
        <taxon>Thermoleophilia</taxon>
        <taxon>Solirubrobacterales</taxon>
        <taxon>Paraconexibacteraceae</taxon>
        <taxon>Paraconexibacter</taxon>
    </lineage>
</organism>
<evidence type="ECO:0000256" key="6">
    <source>
        <dbReference type="SAM" id="Phobius"/>
    </source>
</evidence>
<keyword evidence="3 6" id="KW-0812">Transmembrane</keyword>
<dbReference type="GO" id="GO:0005886">
    <property type="term" value="C:plasma membrane"/>
    <property type="evidence" value="ECO:0007669"/>
    <property type="project" value="UniProtKB-SubCell"/>
</dbReference>